<dbReference type="InterPro" id="IPR001387">
    <property type="entry name" value="Cro/C1-type_HTH"/>
</dbReference>
<name>A0A0L7CSK6_BIFBR</name>
<organism evidence="2 3">
    <name type="scientific">Bifidobacterium breve MCC 1114</name>
    <dbReference type="NCBI Taxonomy" id="1365964"/>
    <lineage>
        <taxon>Bacteria</taxon>
        <taxon>Bacillati</taxon>
        <taxon>Actinomycetota</taxon>
        <taxon>Actinomycetes</taxon>
        <taxon>Bifidobacteriales</taxon>
        <taxon>Bifidobacteriaceae</taxon>
        <taxon>Bifidobacterium</taxon>
    </lineage>
</organism>
<evidence type="ECO:0000313" key="2">
    <source>
        <dbReference type="EMBL" id="KOA62598.1"/>
    </source>
</evidence>
<dbReference type="InterPro" id="IPR010982">
    <property type="entry name" value="Lambda_DNA-bd_dom_sf"/>
</dbReference>
<evidence type="ECO:0000259" key="1">
    <source>
        <dbReference type="PROSITE" id="PS50943"/>
    </source>
</evidence>
<dbReference type="Proteomes" id="UP000036802">
    <property type="component" value="Unassembled WGS sequence"/>
</dbReference>
<evidence type="ECO:0000313" key="3">
    <source>
        <dbReference type="Proteomes" id="UP000036802"/>
    </source>
</evidence>
<reference evidence="2 3" key="1">
    <citation type="journal article" date="2015" name="Int J Genomics">
        <title>Comparative Genomics Revealed Genetic Diversity and Species/Strain-Level Differences in Carbohydrate Metabolism of Three Probiotic Bifidobacterial Species.</title>
        <authorList>
            <person name="Odamaki T."/>
            <person name="Horigome A."/>
            <person name="Sugahara H."/>
            <person name="Hashikura N."/>
            <person name="Minami J."/>
            <person name="Xiao J.Z."/>
            <person name="Abe F."/>
        </authorList>
    </citation>
    <scope>NUCLEOTIDE SEQUENCE [LARGE SCALE GENOMIC DNA]</scope>
    <source>
        <strain evidence="2 3">MCC 1114</strain>
    </source>
</reference>
<sequence length="93" mass="10078">MTVVVSRYSIAHMSNVNAWVGHQVETKIQQKGLTKKFVSEKSGMPYSSLNSKIKGYRGFDLDDIVAIAEAINESPAALLPPQFTAPAIARGAE</sequence>
<comment type="caution">
    <text evidence="2">The sequence shown here is derived from an EMBL/GenBank/DDBJ whole genome shotgun (WGS) entry which is preliminary data.</text>
</comment>
<dbReference type="GO" id="GO:0003677">
    <property type="term" value="F:DNA binding"/>
    <property type="evidence" value="ECO:0007669"/>
    <property type="project" value="InterPro"/>
</dbReference>
<dbReference type="CDD" id="cd00093">
    <property type="entry name" value="HTH_XRE"/>
    <property type="match status" value="1"/>
</dbReference>
<dbReference type="Pfam" id="PF01381">
    <property type="entry name" value="HTH_3"/>
    <property type="match status" value="1"/>
</dbReference>
<dbReference type="EMBL" id="AVQC01000027">
    <property type="protein sequence ID" value="KOA62598.1"/>
    <property type="molecule type" value="Genomic_DNA"/>
</dbReference>
<dbReference type="AlphaFoldDB" id="A0A0L7CSK6"/>
<dbReference type="Gene3D" id="1.10.260.40">
    <property type="entry name" value="lambda repressor-like DNA-binding domains"/>
    <property type="match status" value="1"/>
</dbReference>
<dbReference type="PATRIC" id="fig|1365964.3.peg.2187"/>
<feature type="domain" description="HTH cro/C1-type" evidence="1">
    <location>
        <begin position="29"/>
        <end position="78"/>
    </location>
</feature>
<protein>
    <recommendedName>
        <fullName evidence="1">HTH cro/C1-type domain-containing protein</fullName>
    </recommendedName>
</protein>
<dbReference type="SUPFAM" id="SSF47413">
    <property type="entry name" value="lambda repressor-like DNA-binding domains"/>
    <property type="match status" value="1"/>
</dbReference>
<proteinExistence type="predicted"/>
<gene>
    <name evidence="2" type="ORF">BBM1114_10805</name>
</gene>
<accession>A0A0L7CSK6</accession>
<dbReference type="PROSITE" id="PS50943">
    <property type="entry name" value="HTH_CROC1"/>
    <property type="match status" value="1"/>
</dbReference>